<evidence type="ECO:0000313" key="2">
    <source>
        <dbReference type="EMBL" id="CCF50979.1"/>
    </source>
</evidence>
<gene>
    <name evidence="2" type="ORF">UHOR_06891</name>
</gene>
<dbReference type="Proteomes" id="UP000006174">
    <property type="component" value="Unassembled WGS sequence"/>
</dbReference>
<reference evidence="2 3" key="1">
    <citation type="journal article" date="2012" name="Plant Cell">
        <title>Genome comparison of barley and maize smut fungi reveals targeted loss of RNA silencing components and species-specific presence of transposable elements.</title>
        <authorList>
            <person name="Laurie J.D."/>
            <person name="Ali S."/>
            <person name="Linning R."/>
            <person name="Mannhaupt G."/>
            <person name="Wong P."/>
            <person name="Gueldener U."/>
            <person name="Muensterkoetter M."/>
            <person name="Moore R."/>
            <person name="Kahmann R."/>
            <person name="Bakkeren G."/>
            <person name="Schirawski J."/>
        </authorList>
    </citation>
    <scope>NUCLEOTIDE SEQUENCE [LARGE SCALE GENOMIC DNA]</scope>
    <source>
        <strain evidence="3">Uh4875-4</strain>
    </source>
</reference>
<keyword evidence="3" id="KW-1185">Reference proteome</keyword>
<feature type="region of interest" description="Disordered" evidence="1">
    <location>
        <begin position="31"/>
        <end position="60"/>
    </location>
</feature>
<sequence>MSLFSRFYQMCCTKLPSVQNRLIIHKGAMSRLEKEGPNARRQGSHTGSDHMQGRGPSSVSCGWLSHRGACSQPHGACHRGNHMVREHDNKVYHMIRGFTR</sequence>
<protein>
    <submittedName>
        <fullName evidence="2">Uncharacterized protein</fullName>
    </submittedName>
</protein>
<dbReference type="EMBL" id="CAGI01000160">
    <property type="protein sequence ID" value="CCF50979.1"/>
    <property type="molecule type" value="Genomic_DNA"/>
</dbReference>
<comment type="caution">
    <text evidence="2">The sequence shown here is derived from an EMBL/GenBank/DDBJ whole genome shotgun (WGS) entry which is preliminary data.</text>
</comment>
<evidence type="ECO:0000313" key="3">
    <source>
        <dbReference type="Proteomes" id="UP000006174"/>
    </source>
</evidence>
<dbReference type="AlphaFoldDB" id="I2FVN6"/>
<accession>I2FVN6</accession>
<proteinExistence type="predicted"/>
<organism evidence="2 3">
    <name type="scientific">Ustilago hordei</name>
    <name type="common">Barley covered smut fungus</name>
    <dbReference type="NCBI Taxonomy" id="120017"/>
    <lineage>
        <taxon>Eukaryota</taxon>
        <taxon>Fungi</taxon>
        <taxon>Dikarya</taxon>
        <taxon>Basidiomycota</taxon>
        <taxon>Ustilaginomycotina</taxon>
        <taxon>Ustilaginomycetes</taxon>
        <taxon>Ustilaginales</taxon>
        <taxon>Ustilaginaceae</taxon>
        <taxon>Ustilago</taxon>
    </lineage>
</organism>
<dbReference type="HOGENOM" id="CLU_2308167_0_0_1"/>
<evidence type="ECO:0000256" key="1">
    <source>
        <dbReference type="SAM" id="MobiDB-lite"/>
    </source>
</evidence>
<name>I2FVN6_USTHO</name>